<proteinExistence type="predicted"/>
<keyword evidence="1" id="KW-0934">Plastid</keyword>
<evidence type="ECO:0000313" key="1">
    <source>
        <dbReference type="EMBL" id="AWI68371.1"/>
    </source>
</evidence>
<geneLocation type="chloroplast" evidence="1"/>
<dbReference type="EMBL" id="MF276979">
    <property type="protein sequence ID" value="AWI68371.1"/>
    <property type="molecule type" value="Genomic_DNA"/>
</dbReference>
<dbReference type="AlphaFoldDB" id="A0A2U8GIU8"/>
<keyword evidence="1" id="KW-0150">Chloroplast</keyword>
<sequence>MIFSYFENIIFILFKIYLFLLLLLSLLSLRLFASAFHFFSVCASRFGSQSEEPMRRLRFASFGSVRIGFSSRSEEPSLCAPSEELSQRKRQLKRQLKRQRS</sequence>
<name>A0A2U8GIU8_PEDDU</name>
<accession>A0A2U8GIU8</accession>
<protein>
    <submittedName>
        <fullName evidence="1">Uncharacterized protein</fullName>
    </submittedName>
</protein>
<reference evidence="1" key="1">
    <citation type="journal article" date="2018" name="Am. J. Bot.">
        <title>Organellar phylogenomics inform systematics in the green algal family Hydrodictyaceae (Chlorophyceae) and provide clues to the complex evolutionary history of plastid genomes in the green algal tree of life.</title>
        <authorList>
            <person name="McManus H.A."/>
            <person name="Fucikova K."/>
            <person name="Lewis P.O."/>
            <person name="Lewis L.A."/>
            <person name="Karol K.G."/>
        </authorList>
    </citation>
    <scope>NUCLEOTIDE SEQUENCE</scope>
</reference>
<organism evidence="1">
    <name type="scientific">Pediastrum duplex</name>
    <name type="common">Green alga</name>
    <dbReference type="NCBI Taxonomy" id="3105"/>
    <lineage>
        <taxon>Eukaryota</taxon>
        <taxon>Viridiplantae</taxon>
        <taxon>Chlorophyta</taxon>
        <taxon>core chlorophytes</taxon>
        <taxon>Chlorophyceae</taxon>
        <taxon>CS clade</taxon>
        <taxon>Sphaeropleales</taxon>
        <taxon>Hydrodictyaceae</taxon>
        <taxon>Pediastrum</taxon>
    </lineage>
</organism>